<gene>
    <name evidence="2" type="ORF">VSDG_05874</name>
</gene>
<protein>
    <recommendedName>
        <fullName evidence="4">Gamma-glutamyltransferase</fullName>
    </recommendedName>
</protein>
<name>A0A423VTI8_CYTCH</name>
<dbReference type="InterPro" id="IPR043138">
    <property type="entry name" value="GGT_lsub"/>
</dbReference>
<evidence type="ECO:0008006" key="4">
    <source>
        <dbReference type="Google" id="ProtNLM"/>
    </source>
</evidence>
<evidence type="ECO:0000313" key="3">
    <source>
        <dbReference type="Proteomes" id="UP000284375"/>
    </source>
</evidence>
<comment type="caution">
    <text evidence="2">The sequence shown here is derived from an EMBL/GenBank/DDBJ whole genome shotgun (WGS) entry which is preliminary data.</text>
</comment>
<reference evidence="2 3" key="1">
    <citation type="submission" date="2015-09" db="EMBL/GenBank/DDBJ databases">
        <title>Host preference determinants of Valsa canker pathogens revealed by comparative genomics.</title>
        <authorList>
            <person name="Yin Z."/>
            <person name="Huang L."/>
        </authorList>
    </citation>
    <scope>NUCLEOTIDE SEQUENCE [LARGE SCALE GENOMIC DNA]</scope>
    <source>
        <strain evidence="2 3">YSFL</strain>
    </source>
</reference>
<dbReference type="Pfam" id="PF01019">
    <property type="entry name" value="G_glu_transpept"/>
    <property type="match status" value="1"/>
</dbReference>
<dbReference type="InterPro" id="IPR043137">
    <property type="entry name" value="GGT_ssub_C"/>
</dbReference>
<dbReference type="EMBL" id="LJZO01000028">
    <property type="protein sequence ID" value="ROV94389.1"/>
    <property type="molecule type" value="Genomic_DNA"/>
</dbReference>
<evidence type="ECO:0000313" key="2">
    <source>
        <dbReference type="EMBL" id="ROV94389.1"/>
    </source>
</evidence>
<dbReference type="STRING" id="252740.A0A423VTI8"/>
<proteinExistence type="predicted"/>
<dbReference type="SUPFAM" id="SSF56235">
    <property type="entry name" value="N-terminal nucleophile aminohydrolases (Ntn hydrolases)"/>
    <property type="match status" value="1"/>
</dbReference>
<dbReference type="AlphaFoldDB" id="A0A423VTI8"/>
<accession>A0A423VTI8</accession>
<dbReference type="OrthoDB" id="2015213at2759"/>
<feature type="region of interest" description="Disordered" evidence="1">
    <location>
        <begin position="197"/>
        <end position="216"/>
    </location>
</feature>
<dbReference type="Proteomes" id="UP000284375">
    <property type="component" value="Unassembled WGS sequence"/>
</dbReference>
<dbReference type="InterPro" id="IPR052896">
    <property type="entry name" value="GGT-like_enzyme"/>
</dbReference>
<dbReference type="PANTHER" id="PTHR43881">
    <property type="entry name" value="GAMMA-GLUTAMYLTRANSPEPTIDASE (AFU_ORTHOLOGUE AFUA_4G13580)"/>
    <property type="match status" value="1"/>
</dbReference>
<dbReference type="PANTHER" id="PTHR43881:SF1">
    <property type="entry name" value="GAMMA-GLUTAMYLTRANSPEPTIDASE (AFU_ORTHOLOGUE AFUA_4G13580)"/>
    <property type="match status" value="1"/>
</dbReference>
<organism evidence="2 3">
    <name type="scientific">Cytospora chrysosperma</name>
    <name type="common">Cytospora canker fungus</name>
    <name type="synonym">Sphaeria chrysosperma</name>
    <dbReference type="NCBI Taxonomy" id="252740"/>
    <lineage>
        <taxon>Eukaryota</taxon>
        <taxon>Fungi</taxon>
        <taxon>Dikarya</taxon>
        <taxon>Ascomycota</taxon>
        <taxon>Pezizomycotina</taxon>
        <taxon>Sordariomycetes</taxon>
        <taxon>Sordariomycetidae</taxon>
        <taxon>Diaporthales</taxon>
        <taxon>Cytosporaceae</taxon>
        <taxon>Cytospora</taxon>
    </lineage>
</organism>
<dbReference type="Gene3D" id="3.60.20.40">
    <property type="match status" value="1"/>
</dbReference>
<sequence>MHPNRNAHGDYPSDDGVFMHFPSRRSVVHSTKGIVSTSSPLATEAGLQILREGGNAAVMRAQDAAIAAAAVLNLVDPAMTGIGGDAFCLFYDAKARKVHALNGSGRSAARATLDDICKALNIANRDSGSIPNTSIYSVTVPGAAAAWLDIVERHGSGKVTVSQVLDPAIRMAEDGCPISEIASYSWMRMESELRGKPNGTELLKPDPSAPDGYRAPRTGEVFRNPLLASTFRKLAENGKAGFYDGPVAAAIIDISRQLGGYLTLDDLKNHQSEITEPVSLHLNFDAEGHDIDIWEHPPNGQGIVAQMALGILAELEREGKIPVFTRLDHNSAQYLHALIQALRIAFTDGSWYITDPTEIVDPNHLLCQSYLAQRARLFDPKKSTSIPTPGDPFGVHKTSDTVYLCVTDEEGNACSLVNSVADNFGSRIVPAGTGFVLQNRGSGFHLGPAHHPNLYAAGKRPYNTIIPAMVTNAADGTLHSVFGVMGGAMQPQGHVQVLLNTLRLGMNPQTALDAPRICIGVSLPGKSTDPSKRDDNTVYLEEGISEDVARELERMGHEVKYVTGMGRSLFGRGQVIRVHHDKVEHQRVYSAGSDMRGDGHAAPLL</sequence>
<dbReference type="PRINTS" id="PR01210">
    <property type="entry name" value="GGTRANSPTASE"/>
</dbReference>
<dbReference type="InterPro" id="IPR029055">
    <property type="entry name" value="Ntn_hydrolases_N"/>
</dbReference>
<evidence type="ECO:0000256" key="1">
    <source>
        <dbReference type="SAM" id="MobiDB-lite"/>
    </source>
</evidence>
<dbReference type="Gene3D" id="1.10.246.130">
    <property type="match status" value="1"/>
</dbReference>
<keyword evidence="3" id="KW-1185">Reference proteome</keyword>